<comment type="similarity">
    <text evidence="5">Belongs to the 4-toluene sulfonate uptake permease (TSUP) (TC 2.A.102) family.</text>
</comment>
<reference evidence="6" key="1">
    <citation type="journal article" date="2021" name="Microb. Physiol.">
        <title>Proteogenomic Insights into the Physiology of Marine, Sulfate-Reducing, Filamentous Desulfonema limicola and Desulfonema magnum.</title>
        <authorList>
            <person name="Schnaars V."/>
            <person name="Wohlbrand L."/>
            <person name="Scheve S."/>
            <person name="Hinrichs C."/>
            <person name="Reinhardt R."/>
            <person name="Rabus R."/>
        </authorList>
    </citation>
    <scope>NUCLEOTIDE SEQUENCE</scope>
    <source>
        <strain evidence="6">4be13</strain>
    </source>
</reference>
<gene>
    <name evidence="6" type="ORF">dnm_068390</name>
</gene>
<feature type="transmembrane region" description="Helical" evidence="5">
    <location>
        <begin position="232"/>
        <end position="250"/>
    </location>
</feature>
<sequence>MIHETWLAFPAGILISTVVSSIGLGGGILWMPFFLIILKLRPEIAVLTSLLIQTAGMGSGALAFFRQKRVDHRLALFLLLIAVPGITAGAHLAKRVDASHIEIILGILVMTTAFLFVSSNEKYDDLGEPKAEIRKAWRYSWVTMLASVVSGMLSISMSEWLIPMMRSKLSLRMSIAIGTCIFITFGTCVIGSSVHLLIGGKANFSVVLWGVPGVIIGGQIGPRITTKIDERLLKEIFIFLLTLVGIHLIYNSY</sequence>
<keyword evidence="2 5" id="KW-0812">Transmembrane</keyword>
<dbReference type="Proteomes" id="UP000663722">
    <property type="component" value="Chromosome"/>
</dbReference>
<evidence type="ECO:0000313" key="6">
    <source>
        <dbReference type="EMBL" id="QTA90778.1"/>
    </source>
</evidence>
<dbReference type="InterPro" id="IPR002781">
    <property type="entry name" value="TM_pro_TauE-like"/>
</dbReference>
<dbReference type="InterPro" id="IPR051598">
    <property type="entry name" value="TSUP/Inactive_protease-like"/>
</dbReference>
<proteinExistence type="inferred from homology"/>
<keyword evidence="5" id="KW-1003">Cell membrane</keyword>
<dbReference type="GO" id="GO:0005886">
    <property type="term" value="C:plasma membrane"/>
    <property type="evidence" value="ECO:0007669"/>
    <property type="project" value="UniProtKB-SubCell"/>
</dbReference>
<protein>
    <recommendedName>
        <fullName evidence="5">Probable membrane transporter protein</fullName>
    </recommendedName>
</protein>
<comment type="subcellular location">
    <subcellularLocation>
        <location evidence="5">Cell membrane</location>
        <topology evidence="5">Multi-pass membrane protein</topology>
    </subcellularLocation>
    <subcellularLocation>
        <location evidence="1">Membrane</location>
        <topology evidence="1">Multi-pass membrane protein</topology>
    </subcellularLocation>
</comment>
<accession>A0A975GS69</accession>
<dbReference type="PANTHER" id="PTHR43701:SF2">
    <property type="entry name" value="MEMBRANE TRANSPORTER PROTEIN YJNA-RELATED"/>
    <property type="match status" value="1"/>
</dbReference>
<evidence type="ECO:0000256" key="4">
    <source>
        <dbReference type="ARBA" id="ARBA00023136"/>
    </source>
</evidence>
<evidence type="ECO:0000256" key="3">
    <source>
        <dbReference type="ARBA" id="ARBA00022989"/>
    </source>
</evidence>
<evidence type="ECO:0000313" key="7">
    <source>
        <dbReference type="Proteomes" id="UP000663722"/>
    </source>
</evidence>
<dbReference type="RefSeq" id="WP_207678820.1">
    <property type="nucleotide sequence ID" value="NZ_CP061800.1"/>
</dbReference>
<keyword evidence="4 5" id="KW-0472">Membrane</keyword>
<feature type="transmembrane region" description="Helical" evidence="5">
    <location>
        <begin position="139"/>
        <end position="162"/>
    </location>
</feature>
<evidence type="ECO:0000256" key="5">
    <source>
        <dbReference type="RuleBase" id="RU363041"/>
    </source>
</evidence>
<keyword evidence="7" id="KW-1185">Reference proteome</keyword>
<organism evidence="6 7">
    <name type="scientific">Desulfonema magnum</name>
    <dbReference type="NCBI Taxonomy" id="45655"/>
    <lineage>
        <taxon>Bacteria</taxon>
        <taxon>Pseudomonadati</taxon>
        <taxon>Thermodesulfobacteriota</taxon>
        <taxon>Desulfobacteria</taxon>
        <taxon>Desulfobacterales</taxon>
        <taxon>Desulfococcaceae</taxon>
        <taxon>Desulfonema</taxon>
    </lineage>
</organism>
<dbReference type="AlphaFoldDB" id="A0A975GS69"/>
<evidence type="ECO:0000256" key="2">
    <source>
        <dbReference type="ARBA" id="ARBA00022692"/>
    </source>
</evidence>
<feature type="transmembrane region" description="Helical" evidence="5">
    <location>
        <begin position="174"/>
        <end position="198"/>
    </location>
</feature>
<dbReference type="PANTHER" id="PTHR43701">
    <property type="entry name" value="MEMBRANE TRANSPORTER PROTEIN MJ0441-RELATED"/>
    <property type="match status" value="1"/>
</dbReference>
<feature type="transmembrane region" description="Helical" evidence="5">
    <location>
        <begin position="6"/>
        <end position="37"/>
    </location>
</feature>
<dbReference type="Pfam" id="PF01925">
    <property type="entry name" value="TauE"/>
    <property type="match status" value="1"/>
</dbReference>
<feature type="transmembrane region" description="Helical" evidence="5">
    <location>
        <begin position="44"/>
        <end position="62"/>
    </location>
</feature>
<feature type="transmembrane region" description="Helical" evidence="5">
    <location>
        <begin position="74"/>
        <end position="93"/>
    </location>
</feature>
<dbReference type="KEGG" id="dmm:dnm_068390"/>
<keyword evidence="3 5" id="KW-1133">Transmembrane helix</keyword>
<feature type="transmembrane region" description="Helical" evidence="5">
    <location>
        <begin position="204"/>
        <end position="220"/>
    </location>
</feature>
<evidence type="ECO:0000256" key="1">
    <source>
        <dbReference type="ARBA" id="ARBA00004141"/>
    </source>
</evidence>
<name>A0A975GS69_9BACT</name>
<feature type="transmembrane region" description="Helical" evidence="5">
    <location>
        <begin position="100"/>
        <end position="119"/>
    </location>
</feature>
<dbReference type="EMBL" id="CP061800">
    <property type="protein sequence ID" value="QTA90778.1"/>
    <property type="molecule type" value="Genomic_DNA"/>
</dbReference>